<reference evidence="2" key="1">
    <citation type="journal article" date="2020" name="Curr. Biol.">
        <title>Chromatin organization in early land plants reveals an ancestral association between H3K27me3, transposons, and constitutive heterochromatin.</title>
        <authorList>
            <person name="Montgomery S.A."/>
            <person name="Tanizawa Y."/>
            <person name="Galik B."/>
            <person name="Wang N."/>
            <person name="Ito T."/>
            <person name="Mochizuki T."/>
            <person name="Akimcheva S."/>
            <person name="Bowman J.L."/>
            <person name="Cognat V."/>
            <person name="Marechal-Drouard L."/>
            <person name="Ekker H."/>
            <person name="Hong S.F."/>
            <person name="Kohchi T."/>
            <person name="Lin S.S."/>
            <person name="Liu L.D."/>
            <person name="Nakamura Y."/>
            <person name="Valeeva L.R."/>
            <person name="Shakirov E.V."/>
            <person name="Shippen D.E."/>
            <person name="Wei W.L."/>
            <person name="Yagura M."/>
            <person name="Yamaoka S."/>
            <person name="Yamato K.T."/>
            <person name="Liu C."/>
            <person name="Berger F."/>
        </authorList>
    </citation>
    <scope>NUCLEOTIDE SEQUENCE [LARGE SCALE GENOMIC DNA]</scope>
    <source>
        <strain evidence="2">Tak-1</strain>
    </source>
</reference>
<dbReference type="AlphaFoldDB" id="A0AAF6BHE0"/>
<protein>
    <recommendedName>
        <fullName evidence="3">Dirigent protein</fullName>
    </recommendedName>
</protein>
<name>A0AAF6BHE0_MARPO</name>
<sequence>MAMNCFHPQAAGACAAFILVSAIVISCGHSVVHALESGPRKLEFYLHERTVAEPGYEATDVLAAMPSGNASYFSFGNLGWAEHVIREGVSTTSKILGRAPVLFPAQPRVPNFCFAEAADLGYGLVQWHSHRQRLELRCRFQRMGHCGRHSQL</sequence>
<accession>A0AAF6BHE0</accession>
<evidence type="ECO:0000313" key="1">
    <source>
        <dbReference type="EMBL" id="BBN11424.1"/>
    </source>
</evidence>
<gene>
    <name evidence="1" type="ORF">Mp_5g11770</name>
</gene>
<organism evidence="1 2">
    <name type="scientific">Marchantia polymorpha subsp. ruderalis</name>
    <dbReference type="NCBI Taxonomy" id="1480154"/>
    <lineage>
        <taxon>Eukaryota</taxon>
        <taxon>Viridiplantae</taxon>
        <taxon>Streptophyta</taxon>
        <taxon>Embryophyta</taxon>
        <taxon>Marchantiophyta</taxon>
        <taxon>Marchantiopsida</taxon>
        <taxon>Marchantiidae</taxon>
        <taxon>Marchantiales</taxon>
        <taxon>Marchantiaceae</taxon>
        <taxon>Marchantia</taxon>
    </lineage>
</organism>
<evidence type="ECO:0000313" key="2">
    <source>
        <dbReference type="Proteomes" id="UP001162541"/>
    </source>
</evidence>
<dbReference type="Proteomes" id="UP001162541">
    <property type="component" value="Chromosome 5"/>
</dbReference>
<dbReference type="EMBL" id="AP019870">
    <property type="protein sequence ID" value="BBN11424.1"/>
    <property type="molecule type" value="Genomic_DNA"/>
</dbReference>
<proteinExistence type="predicted"/>
<evidence type="ECO:0008006" key="3">
    <source>
        <dbReference type="Google" id="ProtNLM"/>
    </source>
</evidence>